<organism evidence="1 2">
    <name type="scientific">Nocardia fluminea</name>
    <dbReference type="NCBI Taxonomy" id="134984"/>
    <lineage>
        <taxon>Bacteria</taxon>
        <taxon>Bacillati</taxon>
        <taxon>Actinomycetota</taxon>
        <taxon>Actinomycetes</taxon>
        <taxon>Mycobacteriales</taxon>
        <taxon>Nocardiaceae</taxon>
        <taxon>Nocardia</taxon>
    </lineage>
</organism>
<sequence length="164" mass="18361">MAIVFPDWFEGGFPDRELLLCDLLQKFLDLCTPAGLACTWLPDNYREMVDGGTPVVRVYRGGPGADGQWDAAAMQVAVIAATRADSWALMEYLRQILLSFDCGGKVRRADGEINTITSIKEMVGPQQIPELNPDFRMVPATFRVECRRDRHLPDYAAIRESIPL</sequence>
<dbReference type="Proteomes" id="UP000233766">
    <property type="component" value="Unassembled WGS sequence"/>
</dbReference>
<protein>
    <recommendedName>
        <fullName evidence="3">Tail terminator</fullName>
    </recommendedName>
</protein>
<reference evidence="1 2" key="1">
    <citation type="submission" date="2017-12" db="EMBL/GenBank/DDBJ databases">
        <title>Sequencing the genomes of 1000 Actinobacteria strains.</title>
        <authorList>
            <person name="Klenk H.-P."/>
        </authorList>
    </citation>
    <scope>NUCLEOTIDE SEQUENCE [LARGE SCALE GENOMIC DNA]</scope>
    <source>
        <strain evidence="1 2">DSM 44489</strain>
    </source>
</reference>
<dbReference type="AlphaFoldDB" id="A0A2N3VH05"/>
<name>A0A2N3VH05_9NOCA</name>
<gene>
    <name evidence="1" type="ORF">ATK86_5349</name>
</gene>
<dbReference type="InterPro" id="IPR057003">
    <property type="entry name" value="Phage_tail_terminator_2"/>
</dbReference>
<dbReference type="RefSeq" id="WP_101466757.1">
    <property type="nucleotide sequence ID" value="NZ_PJMW01000002.1"/>
</dbReference>
<accession>A0A2N3VH05</accession>
<dbReference type="Pfam" id="PF23841">
    <property type="entry name" value="Phage_tail_terminator_2"/>
    <property type="match status" value="1"/>
</dbReference>
<evidence type="ECO:0000313" key="1">
    <source>
        <dbReference type="EMBL" id="PKV80912.1"/>
    </source>
</evidence>
<evidence type="ECO:0008006" key="3">
    <source>
        <dbReference type="Google" id="ProtNLM"/>
    </source>
</evidence>
<dbReference type="OrthoDB" id="4752608at2"/>
<evidence type="ECO:0000313" key="2">
    <source>
        <dbReference type="Proteomes" id="UP000233766"/>
    </source>
</evidence>
<keyword evidence="2" id="KW-1185">Reference proteome</keyword>
<comment type="caution">
    <text evidence="1">The sequence shown here is derived from an EMBL/GenBank/DDBJ whole genome shotgun (WGS) entry which is preliminary data.</text>
</comment>
<dbReference type="EMBL" id="PJMW01000002">
    <property type="protein sequence ID" value="PKV80912.1"/>
    <property type="molecule type" value="Genomic_DNA"/>
</dbReference>
<proteinExistence type="predicted"/>